<evidence type="ECO:0008006" key="3">
    <source>
        <dbReference type="Google" id="ProtNLM"/>
    </source>
</evidence>
<accession>A0A7Z0IUS3</accession>
<reference evidence="1 2" key="1">
    <citation type="submission" date="2020-07" db="EMBL/GenBank/DDBJ databases">
        <title>Sequencing the genomes of 1000 actinobacteria strains.</title>
        <authorList>
            <person name="Klenk H.-P."/>
        </authorList>
    </citation>
    <scope>NUCLEOTIDE SEQUENCE [LARGE SCALE GENOMIC DNA]</scope>
    <source>
        <strain evidence="1 2">DSM 26487</strain>
    </source>
</reference>
<proteinExistence type="predicted"/>
<dbReference type="RefSeq" id="WP_179660450.1">
    <property type="nucleotide sequence ID" value="NZ_JACBZR010000001.1"/>
</dbReference>
<comment type="caution">
    <text evidence="1">The sequence shown here is derived from an EMBL/GenBank/DDBJ whole genome shotgun (WGS) entry which is preliminary data.</text>
</comment>
<name>A0A7Z0IUS3_9ACTN</name>
<gene>
    <name evidence="1" type="ORF">BJ988_004890</name>
</gene>
<keyword evidence="2" id="KW-1185">Reference proteome</keyword>
<protein>
    <recommendedName>
        <fullName evidence="3">Lipoprotein</fullName>
    </recommendedName>
</protein>
<evidence type="ECO:0000313" key="2">
    <source>
        <dbReference type="Proteomes" id="UP000564496"/>
    </source>
</evidence>
<dbReference type="EMBL" id="JACBZR010000001">
    <property type="protein sequence ID" value="NYI80242.1"/>
    <property type="molecule type" value="Genomic_DNA"/>
</dbReference>
<dbReference type="PROSITE" id="PS51257">
    <property type="entry name" value="PROKAR_LIPOPROTEIN"/>
    <property type="match status" value="1"/>
</dbReference>
<evidence type="ECO:0000313" key="1">
    <source>
        <dbReference type="EMBL" id="NYI80242.1"/>
    </source>
</evidence>
<dbReference type="AlphaFoldDB" id="A0A7Z0IUS3"/>
<dbReference type="Proteomes" id="UP000564496">
    <property type="component" value="Unassembled WGS sequence"/>
</dbReference>
<sequence>MNLRRWGISVLAVGLALALVGCGEDDEPKKPEAAPAEADYPVYAATMDPVEAAMTLVPDGAKTLAVTDYDEVKSLFGFDAVTSRSSPADQNELWRRADKEAAQVSGGLLREVDQRLREKFKWGAADVTWEATFAGGGKEGFVIKVADRVEPGQAIKAGVGPLKGAEFDPKTHLITKNTATPDAANWAAQEAMVAVAGGPATSTYVVKGCAEGGPKEKTRLAPVEAYSVEFGGGLATLRLGEDRDDLFVRLELGDQGAAYNKVFTNGVADPSSGRIGFRVTNPVTAATLVTSKPVPFAVCD</sequence>
<organism evidence="1 2">
    <name type="scientific">Nocardioides panzhihuensis</name>
    <dbReference type="NCBI Taxonomy" id="860243"/>
    <lineage>
        <taxon>Bacteria</taxon>
        <taxon>Bacillati</taxon>
        <taxon>Actinomycetota</taxon>
        <taxon>Actinomycetes</taxon>
        <taxon>Propionibacteriales</taxon>
        <taxon>Nocardioidaceae</taxon>
        <taxon>Nocardioides</taxon>
    </lineage>
</organism>